<name>A0A2V1IND1_9BACT</name>
<sequence length="435" mass="49106">MPWRFSTDSLRPMAGRLSVFLLLLAAALASAGQDLSADTSQGIFHPAFRSLRVTLAGDEFAPPVVALRDGDSRIEISFDEISDERRFMRYELVHCDARWRPEGLVASEFLDGFNEGIVEDYDFSRATLVHYVHYTITVPNGDVRITQPGNYLLRVYDESDPDETLLQARFGVADFSAGVVATVSSKTDIDTNRSHQQLEIALDLSRTGGVADPYNDLTVVISQNGRTDNEVVLTTPQRVVGSRVFYSHMRPLIFPAGNEYRRFETVSTTYPGMGVAEVRYDAPVYNMQLYTDEPRANGKYLYDSTQHGRFFIREWSSDNSDTEADYVMTHFSLAMPEMTGGDVFIDGDLTQRRFDTSSHMVYNQATGAYEQSMLLKQGAYNYQYLYLPFGATRGENSIEGNYYETVNEYTVRVYHRPRGSRFDRLIGVALVKSGV</sequence>
<reference evidence="4" key="1">
    <citation type="submission" date="2018-02" db="EMBL/GenBank/DDBJ databases">
        <authorList>
            <person name="Clavel T."/>
            <person name="Strowig T."/>
        </authorList>
    </citation>
    <scope>NUCLEOTIDE SEQUENCE [LARGE SCALE GENOMIC DNA]</scope>
    <source>
        <strain evidence="4">DSM 103720</strain>
    </source>
</reference>
<dbReference type="EMBL" id="PUEC01000012">
    <property type="protein sequence ID" value="PWB02480.1"/>
    <property type="molecule type" value="Genomic_DNA"/>
</dbReference>
<evidence type="ECO:0000256" key="1">
    <source>
        <dbReference type="SAM" id="SignalP"/>
    </source>
</evidence>
<dbReference type="InterPro" id="IPR031345">
    <property type="entry name" value="T9SS_Plug_N"/>
</dbReference>
<evidence type="ECO:0000313" key="3">
    <source>
        <dbReference type="EMBL" id="PWB02480.1"/>
    </source>
</evidence>
<keyword evidence="4" id="KW-1185">Reference proteome</keyword>
<keyword evidence="1" id="KW-0732">Signal</keyword>
<accession>A0A2V1IND1</accession>
<feature type="chain" id="PRO_5016025352" evidence="1">
    <location>
        <begin position="32"/>
        <end position="435"/>
    </location>
</feature>
<protein>
    <submittedName>
        <fullName evidence="3">DUF5103 domain-containing protein</fullName>
    </submittedName>
</protein>
<dbReference type="Pfam" id="PF17116">
    <property type="entry name" value="T9SS_plug_1st"/>
    <property type="match status" value="1"/>
</dbReference>
<dbReference type="AlphaFoldDB" id="A0A2V1IND1"/>
<evidence type="ECO:0000259" key="2">
    <source>
        <dbReference type="Pfam" id="PF17116"/>
    </source>
</evidence>
<evidence type="ECO:0000313" key="4">
    <source>
        <dbReference type="Proteomes" id="UP000244905"/>
    </source>
</evidence>
<proteinExistence type="predicted"/>
<dbReference type="Proteomes" id="UP000244905">
    <property type="component" value="Unassembled WGS sequence"/>
</dbReference>
<feature type="domain" description="Type 9 secretion system plug protein N-terminal" evidence="2">
    <location>
        <begin position="49"/>
        <end position="172"/>
    </location>
</feature>
<feature type="signal peptide" evidence="1">
    <location>
        <begin position="1"/>
        <end position="31"/>
    </location>
</feature>
<organism evidence="3 4">
    <name type="scientific">Duncaniella muris</name>
    <dbReference type="NCBI Taxonomy" id="2094150"/>
    <lineage>
        <taxon>Bacteria</taxon>
        <taxon>Pseudomonadati</taxon>
        <taxon>Bacteroidota</taxon>
        <taxon>Bacteroidia</taxon>
        <taxon>Bacteroidales</taxon>
        <taxon>Muribaculaceae</taxon>
        <taxon>Duncaniella</taxon>
    </lineage>
</organism>
<gene>
    <name evidence="3" type="ORF">C5O23_06465</name>
</gene>
<comment type="caution">
    <text evidence="3">The sequence shown here is derived from an EMBL/GenBank/DDBJ whole genome shotgun (WGS) entry which is preliminary data.</text>
</comment>